<dbReference type="AlphaFoldDB" id="A0A150KLU8"/>
<evidence type="ECO:0008006" key="4">
    <source>
        <dbReference type="Google" id="ProtNLM"/>
    </source>
</evidence>
<dbReference type="STRING" id="46224.B4102_1432"/>
<accession>A0A150KLU8</accession>
<keyword evidence="1" id="KW-0472">Membrane</keyword>
<reference evidence="2 3" key="1">
    <citation type="submission" date="2016-01" db="EMBL/GenBank/DDBJ databases">
        <title>Genome Sequences of Twelve Sporeforming Bacillus Species Isolated from Foods.</title>
        <authorList>
            <person name="Berendsen E.M."/>
            <person name="Wells-Bennik M.H."/>
            <person name="Krawcyk A.O."/>
            <person name="De Jong A."/>
            <person name="Holsappel S."/>
            <person name="Eijlander R.T."/>
            <person name="Kuipers O.P."/>
        </authorList>
    </citation>
    <scope>NUCLEOTIDE SEQUENCE [LARGE SCALE GENOMIC DNA]</scope>
    <source>
        <strain evidence="2 3">B4102</strain>
    </source>
</reference>
<organism evidence="2 3">
    <name type="scientific">Heyndrickxia sporothermodurans</name>
    <dbReference type="NCBI Taxonomy" id="46224"/>
    <lineage>
        <taxon>Bacteria</taxon>
        <taxon>Bacillati</taxon>
        <taxon>Bacillota</taxon>
        <taxon>Bacilli</taxon>
        <taxon>Bacillales</taxon>
        <taxon>Bacillaceae</taxon>
        <taxon>Heyndrickxia</taxon>
    </lineage>
</organism>
<evidence type="ECO:0000256" key="1">
    <source>
        <dbReference type="SAM" id="Phobius"/>
    </source>
</evidence>
<dbReference type="EMBL" id="LQYN01000097">
    <property type="protein sequence ID" value="KYC95161.1"/>
    <property type="molecule type" value="Genomic_DNA"/>
</dbReference>
<dbReference type="InterPro" id="IPR018770">
    <property type="entry name" value="ChloroindolylP_hydrolase"/>
</dbReference>
<name>A0A150KLU8_9BACI</name>
<protein>
    <recommendedName>
        <fullName evidence="4">Protein xpaC</fullName>
    </recommendedName>
</protein>
<keyword evidence="1" id="KW-0812">Transmembrane</keyword>
<feature type="transmembrane region" description="Helical" evidence="1">
    <location>
        <begin position="34"/>
        <end position="54"/>
    </location>
</feature>
<evidence type="ECO:0000313" key="2">
    <source>
        <dbReference type="EMBL" id="KYC95161.1"/>
    </source>
</evidence>
<comment type="caution">
    <text evidence="2">The sequence shown here is derived from an EMBL/GenBank/DDBJ whole genome shotgun (WGS) entry which is preliminary data.</text>
</comment>
<dbReference type="Proteomes" id="UP000075666">
    <property type="component" value="Unassembled WGS sequence"/>
</dbReference>
<feature type="transmembrane region" description="Helical" evidence="1">
    <location>
        <begin position="7"/>
        <end position="28"/>
    </location>
</feature>
<keyword evidence="1" id="KW-1133">Transmembrane helix</keyword>
<keyword evidence="3" id="KW-1185">Reference proteome</keyword>
<dbReference type="Pfam" id="PF10112">
    <property type="entry name" value="Halogen_Hydrol"/>
    <property type="match status" value="1"/>
</dbReference>
<dbReference type="PATRIC" id="fig|46224.3.peg.173"/>
<dbReference type="RefSeq" id="WP_066234603.1">
    <property type="nucleotide sequence ID" value="NZ_JBHJSX010000001.1"/>
</dbReference>
<sequence length="219" mass="25982">MHPFLAFLLRLIIALPTTVAIWLISFFVYSQPYWLSSLFALGGGAIVYLVIKWFTNHSYLKKHRLTRKEYAYIVKNLKEAQKKIQRLQKVFFSMRNIGAFKQMFEIIRLTKRIQTIIKKEPGRFFKAEKFYFYHLDSIVELSEKYTFLASQPAKNDKLSYSLNETRDTLKDLKRSIEKDLYEVLSSDIDHLEMELDVAKHSLKTLKNPLSKDDERRTIK</sequence>
<dbReference type="OrthoDB" id="2081028at2"/>
<evidence type="ECO:0000313" key="3">
    <source>
        <dbReference type="Proteomes" id="UP000075666"/>
    </source>
</evidence>
<gene>
    <name evidence="2" type="ORF">B4102_1432</name>
</gene>
<proteinExistence type="predicted"/>